<evidence type="ECO:0000256" key="5">
    <source>
        <dbReference type="ARBA" id="ARBA00022723"/>
    </source>
</evidence>
<dbReference type="Pfam" id="PF00970">
    <property type="entry name" value="FAD_binding_6"/>
    <property type="match status" value="1"/>
</dbReference>
<keyword evidence="2" id="KW-0285">Flavoprotein</keyword>
<dbReference type="InterPro" id="IPR036010">
    <property type="entry name" value="2Fe-2S_ferredoxin-like_sf"/>
</dbReference>
<dbReference type="EMBL" id="CAKLDI010000001">
    <property type="protein sequence ID" value="CAH0533821.1"/>
    <property type="molecule type" value="Genomic_DNA"/>
</dbReference>
<feature type="domain" description="2Fe-2S ferredoxin-type" evidence="11">
    <location>
        <begin position="275"/>
        <end position="362"/>
    </location>
</feature>
<dbReference type="PANTHER" id="PTHR47354">
    <property type="entry name" value="NADH OXIDOREDUCTASE HCR"/>
    <property type="match status" value="1"/>
</dbReference>
<evidence type="ECO:0000256" key="6">
    <source>
        <dbReference type="ARBA" id="ARBA00022827"/>
    </source>
</evidence>
<dbReference type="Pfam" id="PF00175">
    <property type="entry name" value="NAD_binding_1"/>
    <property type="match status" value="1"/>
</dbReference>
<comment type="cofactor">
    <cofactor evidence="1">
        <name>FAD</name>
        <dbReference type="ChEBI" id="CHEBI:57692"/>
    </cofactor>
</comment>
<feature type="domain" description="FAD-binding FR-type" evidence="12">
    <location>
        <begin position="6"/>
        <end position="109"/>
    </location>
</feature>
<keyword evidence="5" id="KW-0479">Metal-binding</keyword>
<evidence type="ECO:0000313" key="13">
    <source>
        <dbReference type="EMBL" id="CAH0533821.1"/>
    </source>
</evidence>
<comment type="caution">
    <text evidence="13">The sequence shown here is derived from an EMBL/GenBank/DDBJ whole genome shotgun (WGS) entry which is preliminary data.</text>
</comment>
<gene>
    <name evidence="13" type="primary">hcr</name>
    <name evidence="13" type="ORF">VST7929_01696</name>
</gene>
<dbReference type="Gene3D" id="2.40.30.10">
    <property type="entry name" value="Translation factors"/>
    <property type="match status" value="1"/>
</dbReference>
<evidence type="ECO:0000313" key="14">
    <source>
        <dbReference type="Proteomes" id="UP000838672"/>
    </source>
</evidence>
<dbReference type="SUPFAM" id="SSF52343">
    <property type="entry name" value="Ferredoxin reductase-like, C-terminal NADP-linked domain"/>
    <property type="match status" value="1"/>
</dbReference>
<sequence length="362" mass="39443">MSFDWSSPLPFRCQSKHQETPQAVTLELAPLFAADRFDYKPGQFISLGIMHKDQWVYRAYSLSSLAHEPILRITVQAVDKGLVSNYLVHQLAVGETLQLMAPAGPFNCIDQAAKINDGTRQAVLVSAGCGITPVFAMAQYWLSQPEPCDVHFIHLAKSKTDTIYFDALQTMAKQQPNFHLHLLLKDAMTPSQAQQRFDGHWLQSLVPDFMQRSIYLCGPEQLMQQTAQSLEALNFEMAHFHHESFTPGPHASIGTTTSTAISTAAVTATAHDEAAPVQITAPAFGATMQANVGDNLADKLEEMQLPILAVCRSGVCGACKCKVTPGSVDSSSQETLSAQEIEDGYVLACSSTLKADTEVQLG</sequence>
<evidence type="ECO:0000256" key="9">
    <source>
        <dbReference type="ARBA" id="ARBA00023014"/>
    </source>
</evidence>
<evidence type="ECO:0000259" key="11">
    <source>
        <dbReference type="PROSITE" id="PS51085"/>
    </source>
</evidence>
<dbReference type="EC" id="1.-.-.-" evidence="13"/>
<keyword evidence="14" id="KW-1185">Reference proteome</keyword>
<dbReference type="InterPro" id="IPR050415">
    <property type="entry name" value="MRET"/>
</dbReference>
<protein>
    <submittedName>
        <fullName evidence="13">NADH oxidoreductase HCR</fullName>
        <ecNumber evidence="13">1.-.-.-</ecNumber>
    </submittedName>
</protein>
<dbReference type="InterPro" id="IPR039261">
    <property type="entry name" value="FNR_nucleotide-bd"/>
</dbReference>
<organism evidence="13 14">
    <name type="scientific">Vibrio stylophorae</name>
    <dbReference type="NCBI Taxonomy" id="659351"/>
    <lineage>
        <taxon>Bacteria</taxon>
        <taxon>Pseudomonadati</taxon>
        <taxon>Pseudomonadota</taxon>
        <taxon>Gammaproteobacteria</taxon>
        <taxon>Vibrionales</taxon>
        <taxon>Vibrionaceae</taxon>
        <taxon>Vibrio</taxon>
    </lineage>
</organism>
<dbReference type="SUPFAM" id="SSF54292">
    <property type="entry name" value="2Fe-2S ferredoxin-like"/>
    <property type="match status" value="1"/>
</dbReference>
<keyword evidence="7 13" id="KW-0560">Oxidoreductase</keyword>
<dbReference type="CDD" id="cd00207">
    <property type="entry name" value="fer2"/>
    <property type="match status" value="1"/>
</dbReference>
<dbReference type="RefSeq" id="WP_237466239.1">
    <property type="nucleotide sequence ID" value="NZ_CAKLDI010000001.1"/>
</dbReference>
<dbReference type="Proteomes" id="UP000838672">
    <property type="component" value="Unassembled WGS sequence"/>
</dbReference>
<keyword evidence="3" id="KW-0472">Membrane</keyword>
<dbReference type="InterPro" id="IPR008333">
    <property type="entry name" value="Cbr1-like_FAD-bd_dom"/>
</dbReference>
<evidence type="ECO:0000256" key="4">
    <source>
        <dbReference type="ARBA" id="ARBA00022714"/>
    </source>
</evidence>
<evidence type="ECO:0000256" key="3">
    <source>
        <dbReference type="ARBA" id="ARBA00022692"/>
    </source>
</evidence>
<name>A0ABM8ZU30_9VIBR</name>
<comment type="similarity">
    <text evidence="10">In the N-terminal section; belongs to the FAD-binding oxidoreductase type 6 family.</text>
</comment>
<dbReference type="InterPro" id="IPR012675">
    <property type="entry name" value="Beta-grasp_dom_sf"/>
</dbReference>
<dbReference type="InterPro" id="IPR006058">
    <property type="entry name" value="2Fe2S_fd_BS"/>
</dbReference>
<keyword evidence="9" id="KW-0411">Iron-sulfur</keyword>
<dbReference type="InterPro" id="IPR017927">
    <property type="entry name" value="FAD-bd_FR_type"/>
</dbReference>
<dbReference type="PROSITE" id="PS00197">
    <property type="entry name" value="2FE2S_FER_1"/>
    <property type="match status" value="1"/>
</dbReference>
<dbReference type="InterPro" id="IPR001041">
    <property type="entry name" value="2Fe-2S_ferredoxin-type"/>
</dbReference>
<dbReference type="GO" id="GO:0016491">
    <property type="term" value="F:oxidoreductase activity"/>
    <property type="evidence" value="ECO:0007669"/>
    <property type="project" value="UniProtKB-KW"/>
</dbReference>
<dbReference type="PANTHER" id="PTHR47354:SF6">
    <property type="entry name" value="NADH OXIDOREDUCTASE HCR"/>
    <property type="match status" value="1"/>
</dbReference>
<evidence type="ECO:0000256" key="1">
    <source>
        <dbReference type="ARBA" id="ARBA00001974"/>
    </source>
</evidence>
<keyword evidence="8" id="KW-0408">Iron</keyword>
<evidence type="ECO:0000259" key="12">
    <source>
        <dbReference type="PROSITE" id="PS51384"/>
    </source>
</evidence>
<evidence type="ECO:0000256" key="8">
    <source>
        <dbReference type="ARBA" id="ARBA00023004"/>
    </source>
</evidence>
<dbReference type="Gene3D" id="3.10.20.30">
    <property type="match status" value="1"/>
</dbReference>
<dbReference type="PROSITE" id="PS51085">
    <property type="entry name" value="2FE2S_FER_2"/>
    <property type="match status" value="1"/>
</dbReference>
<keyword evidence="4" id="KW-0001">2Fe-2S</keyword>
<proteinExistence type="inferred from homology"/>
<dbReference type="SUPFAM" id="SSF63380">
    <property type="entry name" value="Riboflavin synthase domain-like"/>
    <property type="match status" value="1"/>
</dbReference>
<accession>A0ABM8ZU30</accession>
<reference evidence="13" key="1">
    <citation type="submission" date="2021-11" db="EMBL/GenBank/DDBJ databases">
        <authorList>
            <person name="Rodrigo-Torres L."/>
            <person name="Arahal R. D."/>
            <person name="Lucena T."/>
        </authorList>
    </citation>
    <scope>NUCLEOTIDE SEQUENCE</scope>
    <source>
        <strain evidence="13">CECT 7929</strain>
    </source>
</reference>
<dbReference type="InterPro" id="IPR001433">
    <property type="entry name" value="OxRdtase_FAD/NAD-bd"/>
</dbReference>
<evidence type="ECO:0000256" key="10">
    <source>
        <dbReference type="ARBA" id="ARBA00061434"/>
    </source>
</evidence>
<evidence type="ECO:0000256" key="7">
    <source>
        <dbReference type="ARBA" id="ARBA00023002"/>
    </source>
</evidence>
<keyword evidence="6" id="KW-0274">FAD</keyword>
<dbReference type="Gene3D" id="3.40.50.80">
    <property type="entry name" value="Nucleotide-binding domain of ferredoxin-NADP reductase (FNR) module"/>
    <property type="match status" value="1"/>
</dbReference>
<evidence type="ECO:0000256" key="2">
    <source>
        <dbReference type="ARBA" id="ARBA00022630"/>
    </source>
</evidence>
<dbReference type="PROSITE" id="PS51384">
    <property type="entry name" value="FAD_FR"/>
    <property type="match status" value="1"/>
</dbReference>
<keyword evidence="3" id="KW-0812">Transmembrane</keyword>
<dbReference type="Pfam" id="PF00111">
    <property type="entry name" value="Fer2"/>
    <property type="match status" value="1"/>
</dbReference>
<dbReference type="InterPro" id="IPR017938">
    <property type="entry name" value="Riboflavin_synthase-like_b-brl"/>
</dbReference>